<dbReference type="AlphaFoldDB" id="A0A173LR37"/>
<dbReference type="PANTHER" id="PTHR43333">
    <property type="entry name" value="2-HACID_DH_C DOMAIN-CONTAINING PROTEIN"/>
    <property type="match status" value="1"/>
</dbReference>
<name>A0A173LR37_9ACTN</name>
<evidence type="ECO:0000256" key="2">
    <source>
        <dbReference type="ARBA" id="ARBA00023027"/>
    </source>
</evidence>
<evidence type="ECO:0000313" key="5">
    <source>
        <dbReference type="Proteomes" id="UP000186104"/>
    </source>
</evidence>
<evidence type="ECO:0000313" key="4">
    <source>
        <dbReference type="EMBL" id="ANI93957.1"/>
    </source>
</evidence>
<dbReference type="PANTHER" id="PTHR43333:SF1">
    <property type="entry name" value="D-ISOMER SPECIFIC 2-HYDROXYACID DEHYDROGENASE NAD-BINDING DOMAIN-CONTAINING PROTEIN"/>
    <property type="match status" value="1"/>
</dbReference>
<dbReference type="CDD" id="cd05300">
    <property type="entry name" value="2-Hacid_dh_1"/>
    <property type="match status" value="1"/>
</dbReference>
<dbReference type="Pfam" id="PF02826">
    <property type="entry name" value="2-Hacid_dh_C"/>
    <property type="match status" value="1"/>
</dbReference>
<accession>A0A173LR37</accession>
<evidence type="ECO:0000259" key="3">
    <source>
        <dbReference type="Pfam" id="PF02826"/>
    </source>
</evidence>
<dbReference type="GO" id="GO:0016616">
    <property type="term" value="F:oxidoreductase activity, acting on the CH-OH group of donors, NAD or NADP as acceptor"/>
    <property type="evidence" value="ECO:0007669"/>
    <property type="project" value="InterPro"/>
</dbReference>
<dbReference type="InterPro" id="IPR006140">
    <property type="entry name" value="D-isomer_DH_NAD-bd"/>
</dbReference>
<dbReference type="InterPro" id="IPR036291">
    <property type="entry name" value="NAD(P)-bd_dom_sf"/>
</dbReference>
<organism evidence="4 5">
    <name type="scientific">Dietzia timorensis</name>
    <dbReference type="NCBI Taxonomy" id="499555"/>
    <lineage>
        <taxon>Bacteria</taxon>
        <taxon>Bacillati</taxon>
        <taxon>Actinomycetota</taxon>
        <taxon>Actinomycetes</taxon>
        <taxon>Mycobacteriales</taxon>
        <taxon>Dietziaceae</taxon>
        <taxon>Dietzia</taxon>
    </lineage>
</organism>
<dbReference type="Proteomes" id="UP000186104">
    <property type="component" value="Chromosome"/>
</dbReference>
<reference evidence="4 5" key="1">
    <citation type="submission" date="2016-06" db="EMBL/GenBank/DDBJ databases">
        <title>Complete genome sequence of a saline-alkali tolerant type strain Dietzia timorensis ID05-A0528T.</title>
        <authorList>
            <person name="Wu X."/>
        </authorList>
    </citation>
    <scope>NUCLEOTIDE SEQUENCE [LARGE SCALE GENOMIC DNA]</scope>
    <source>
        <strain evidence="4 5">ID05-A0528</strain>
    </source>
</reference>
<gene>
    <name evidence="4" type="ORF">BJL86_3198</name>
</gene>
<protein>
    <submittedName>
        <fullName evidence="4">Uncharacterized protein in mprR 3'region</fullName>
    </submittedName>
</protein>
<sequence length="331" mass="34744">MSENSSTSGQATPIVVMLSADGVAPPSNLSAIRQVAEVREATAETLAGALPGADVLFVWDIFSGALAAAWDAADSLRWVHVAAAGVDKILFDGLRSSDVLLTNARGTFDEPIAEYVLACVFANDKLLHESEAFQRAEQWRWRETRKVAGRHALVVGTGAIGRAIARKLRAVGLDVRGAGRTVRESDPDFGEVVDSGALADHLAGVDHLVMVAPLTDATRGMLGADELAALPDGAHVVNVGRGPLIDQPALTSEIASGRITAHLDVLVEEPLPAGDPLWELPGAHISAHLSGDVVGWRDTLAAQFLGKLRDYASGTEPGPAVDKERGYVPGP</sequence>
<dbReference type="RefSeq" id="WP_075845191.1">
    <property type="nucleotide sequence ID" value="NZ_CP015961.1"/>
</dbReference>
<dbReference type="OrthoDB" id="4324715at2"/>
<evidence type="ECO:0000256" key="1">
    <source>
        <dbReference type="ARBA" id="ARBA00023002"/>
    </source>
</evidence>
<dbReference type="GO" id="GO:0051287">
    <property type="term" value="F:NAD binding"/>
    <property type="evidence" value="ECO:0007669"/>
    <property type="project" value="InterPro"/>
</dbReference>
<keyword evidence="5" id="KW-1185">Reference proteome</keyword>
<keyword evidence="2" id="KW-0520">NAD</keyword>
<proteinExistence type="predicted"/>
<dbReference type="STRING" id="499555.BJL86_3198"/>
<dbReference type="Gene3D" id="3.40.50.720">
    <property type="entry name" value="NAD(P)-binding Rossmann-like Domain"/>
    <property type="match status" value="2"/>
</dbReference>
<keyword evidence="1" id="KW-0560">Oxidoreductase</keyword>
<dbReference type="EMBL" id="CP015961">
    <property type="protein sequence ID" value="ANI93957.1"/>
    <property type="molecule type" value="Genomic_DNA"/>
</dbReference>
<dbReference type="SUPFAM" id="SSF52283">
    <property type="entry name" value="Formate/glycerate dehydrogenase catalytic domain-like"/>
    <property type="match status" value="1"/>
</dbReference>
<dbReference type="SUPFAM" id="SSF51735">
    <property type="entry name" value="NAD(P)-binding Rossmann-fold domains"/>
    <property type="match status" value="1"/>
</dbReference>
<dbReference type="KEGG" id="dtm:BJL86_3198"/>
<feature type="domain" description="D-isomer specific 2-hydroxyacid dehydrogenase NAD-binding" evidence="3">
    <location>
        <begin position="120"/>
        <end position="290"/>
    </location>
</feature>